<feature type="coiled-coil region" evidence="7">
    <location>
        <begin position="23"/>
        <end position="68"/>
    </location>
</feature>
<feature type="domain" description="Histidine kinase" evidence="8">
    <location>
        <begin position="252"/>
        <end position="468"/>
    </location>
</feature>
<dbReference type="InterPro" id="IPR003661">
    <property type="entry name" value="HisK_dim/P_dom"/>
</dbReference>
<sequence>MLDNPAALAAKPPHPSALLEQLVEQRTAELSQALAAVEAQKQELESALRQKEEVQSQLKDELKDAQLLHNISAMLVDENSVGELYQKLVDAATLVMRSDFGSMQRFDEETGKLQLIAHRGLDQPAVEFWQWVHAGRATTCGKALQLGQRVVVPDFEVCEFIEGSADLIAFQQAGVRSAQSTPLLTRNGRLVGMITTHWTRVCQPRERDLQLLDIIARQAADLIERNASAEALRLQSQRLIEADRYKDEFLATLAHELRNPLAPIQNGLALLKIGKSEQVPRVLPMMERQLGHMVRLIDDLLDVSRVSRGMITLKRDRVTLKTIVDSAVETSRPMINAAQHKFTVTIPGDNVWLHVDLTRVAQIISNLLNNAAKYTPSGGEIELVAEVTGSTVLVKVSDTGIGIAQTMLPKIFELFTQVDGTAENAQGGLGVGLALAKRLAEMHDGSIEVTSPGDKGGSVFTLSLPVDHAVALDRNPDQHPASHPVGNALRVLIIDDNVDAAETLALVLGVLGHTTSVVVDARKALAAALEFEPDVVFLDLGMPHLNGFDLARQMRGEAALNRTYLAALSGWGSEDDRARSLEAGVDRHLTKPVKLNEVEEMLAQLVQRR</sequence>
<dbReference type="PRINTS" id="PR00344">
    <property type="entry name" value="BCTRLSENSOR"/>
</dbReference>
<dbReference type="InterPro" id="IPR003018">
    <property type="entry name" value="GAF"/>
</dbReference>
<keyword evidence="11" id="KW-1185">Reference proteome</keyword>
<comment type="catalytic activity">
    <reaction evidence="1">
        <text>ATP + protein L-histidine = ADP + protein N-phospho-L-histidine.</text>
        <dbReference type="EC" id="2.7.13.3"/>
    </reaction>
</comment>
<dbReference type="PROSITE" id="PS50109">
    <property type="entry name" value="HIS_KIN"/>
    <property type="match status" value="1"/>
</dbReference>
<evidence type="ECO:0000256" key="4">
    <source>
        <dbReference type="ARBA" id="ARBA00022679"/>
    </source>
</evidence>
<dbReference type="RefSeq" id="WP_161054503.1">
    <property type="nucleotide sequence ID" value="NZ_WWCT01000005.1"/>
</dbReference>
<dbReference type="PROSITE" id="PS50110">
    <property type="entry name" value="RESPONSE_REGULATORY"/>
    <property type="match status" value="1"/>
</dbReference>
<dbReference type="SUPFAM" id="SSF55781">
    <property type="entry name" value="GAF domain-like"/>
    <property type="match status" value="1"/>
</dbReference>
<dbReference type="SMART" id="SM00388">
    <property type="entry name" value="HisKA"/>
    <property type="match status" value="1"/>
</dbReference>
<evidence type="ECO:0000256" key="5">
    <source>
        <dbReference type="ARBA" id="ARBA00022777"/>
    </source>
</evidence>
<feature type="domain" description="Response regulatory" evidence="9">
    <location>
        <begin position="490"/>
        <end position="606"/>
    </location>
</feature>
<organism evidence="10 11">
    <name type="scientific">Duganella levis</name>
    <dbReference type="NCBI Taxonomy" id="2692169"/>
    <lineage>
        <taxon>Bacteria</taxon>
        <taxon>Pseudomonadati</taxon>
        <taxon>Pseudomonadota</taxon>
        <taxon>Betaproteobacteria</taxon>
        <taxon>Burkholderiales</taxon>
        <taxon>Oxalobacteraceae</taxon>
        <taxon>Telluria group</taxon>
        <taxon>Duganella</taxon>
    </lineage>
</organism>
<dbReference type="InterPro" id="IPR001789">
    <property type="entry name" value="Sig_transdc_resp-reg_receiver"/>
</dbReference>
<dbReference type="SUPFAM" id="SSF47384">
    <property type="entry name" value="Homodimeric domain of signal transducing histidine kinase"/>
    <property type="match status" value="1"/>
</dbReference>
<dbReference type="CDD" id="cd00082">
    <property type="entry name" value="HisKA"/>
    <property type="match status" value="1"/>
</dbReference>
<dbReference type="InterPro" id="IPR011006">
    <property type="entry name" value="CheY-like_superfamily"/>
</dbReference>
<dbReference type="InterPro" id="IPR004358">
    <property type="entry name" value="Sig_transdc_His_kin-like_C"/>
</dbReference>
<dbReference type="SUPFAM" id="SSF55874">
    <property type="entry name" value="ATPase domain of HSP90 chaperone/DNA topoisomerase II/histidine kinase"/>
    <property type="match status" value="1"/>
</dbReference>
<protein>
    <recommendedName>
        <fullName evidence="2">histidine kinase</fullName>
        <ecNumber evidence="2">2.7.13.3</ecNumber>
    </recommendedName>
</protein>
<dbReference type="InterPro" id="IPR005467">
    <property type="entry name" value="His_kinase_dom"/>
</dbReference>
<keyword evidence="7" id="KW-0175">Coiled coil</keyword>
<dbReference type="Proteomes" id="UP000642144">
    <property type="component" value="Unassembled WGS sequence"/>
</dbReference>
<dbReference type="EMBL" id="WWCT01000005">
    <property type="protein sequence ID" value="MYN26483.1"/>
    <property type="molecule type" value="Genomic_DNA"/>
</dbReference>
<evidence type="ECO:0000256" key="1">
    <source>
        <dbReference type="ARBA" id="ARBA00000085"/>
    </source>
</evidence>
<gene>
    <name evidence="10" type="ORF">GTP69_08700</name>
</gene>
<evidence type="ECO:0000256" key="7">
    <source>
        <dbReference type="SAM" id="Coils"/>
    </source>
</evidence>
<dbReference type="Gene3D" id="3.40.50.2300">
    <property type="match status" value="1"/>
</dbReference>
<dbReference type="PANTHER" id="PTHR43547">
    <property type="entry name" value="TWO-COMPONENT HISTIDINE KINASE"/>
    <property type="match status" value="1"/>
</dbReference>
<evidence type="ECO:0000256" key="3">
    <source>
        <dbReference type="ARBA" id="ARBA00022553"/>
    </source>
</evidence>
<comment type="caution">
    <text evidence="10">The sequence shown here is derived from an EMBL/GenBank/DDBJ whole genome shotgun (WGS) entry which is preliminary data.</text>
</comment>
<evidence type="ECO:0000313" key="11">
    <source>
        <dbReference type="Proteomes" id="UP000642144"/>
    </source>
</evidence>
<dbReference type="Pfam" id="PF13185">
    <property type="entry name" value="GAF_2"/>
    <property type="match status" value="1"/>
</dbReference>
<keyword evidence="3 6" id="KW-0597">Phosphoprotein</keyword>
<dbReference type="Gene3D" id="3.30.565.10">
    <property type="entry name" value="Histidine kinase-like ATPase, C-terminal domain"/>
    <property type="match status" value="1"/>
</dbReference>
<evidence type="ECO:0000259" key="8">
    <source>
        <dbReference type="PROSITE" id="PS50109"/>
    </source>
</evidence>
<evidence type="ECO:0000259" key="9">
    <source>
        <dbReference type="PROSITE" id="PS50110"/>
    </source>
</evidence>
<dbReference type="Gene3D" id="3.30.450.40">
    <property type="match status" value="1"/>
</dbReference>
<accession>A0ABW9VXT9</accession>
<proteinExistence type="predicted"/>
<dbReference type="InterPro" id="IPR029016">
    <property type="entry name" value="GAF-like_dom_sf"/>
</dbReference>
<dbReference type="SMART" id="SM00387">
    <property type="entry name" value="HATPase_c"/>
    <property type="match status" value="1"/>
</dbReference>
<dbReference type="InterPro" id="IPR003594">
    <property type="entry name" value="HATPase_dom"/>
</dbReference>
<dbReference type="SMART" id="SM00448">
    <property type="entry name" value="REC"/>
    <property type="match status" value="1"/>
</dbReference>
<evidence type="ECO:0000256" key="2">
    <source>
        <dbReference type="ARBA" id="ARBA00012438"/>
    </source>
</evidence>
<name>A0ABW9VXT9_9BURK</name>
<dbReference type="InterPro" id="IPR036097">
    <property type="entry name" value="HisK_dim/P_sf"/>
</dbReference>
<dbReference type="EC" id="2.7.13.3" evidence="2"/>
<dbReference type="Pfam" id="PF00072">
    <property type="entry name" value="Response_reg"/>
    <property type="match status" value="1"/>
</dbReference>
<evidence type="ECO:0000313" key="10">
    <source>
        <dbReference type="EMBL" id="MYN26483.1"/>
    </source>
</evidence>
<dbReference type="Gene3D" id="1.10.287.130">
    <property type="match status" value="1"/>
</dbReference>
<keyword evidence="5" id="KW-0418">Kinase</keyword>
<evidence type="ECO:0000256" key="6">
    <source>
        <dbReference type="PROSITE-ProRule" id="PRU00169"/>
    </source>
</evidence>
<dbReference type="Pfam" id="PF00512">
    <property type="entry name" value="HisKA"/>
    <property type="match status" value="1"/>
</dbReference>
<keyword evidence="4" id="KW-0808">Transferase</keyword>
<dbReference type="PANTHER" id="PTHR43547:SF2">
    <property type="entry name" value="HYBRID SIGNAL TRANSDUCTION HISTIDINE KINASE C"/>
    <property type="match status" value="1"/>
</dbReference>
<reference evidence="10 11" key="1">
    <citation type="submission" date="2019-12" db="EMBL/GenBank/DDBJ databases">
        <title>Novel species isolated from a subtropical stream in China.</title>
        <authorList>
            <person name="Lu H."/>
        </authorList>
    </citation>
    <scope>NUCLEOTIDE SEQUENCE [LARGE SCALE GENOMIC DNA]</scope>
    <source>
        <strain evidence="10 11">CY42W</strain>
    </source>
</reference>
<dbReference type="InterPro" id="IPR036890">
    <property type="entry name" value="HATPase_C_sf"/>
</dbReference>
<dbReference type="SUPFAM" id="SSF52172">
    <property type="entry name" value="CheY-like"/>
    <property type="match status" value="1"/>
</dbReference>
<dbReference type="CDD" id="cd17580">
    <property type="entry name" value="REC_2_DhkD-like"/>
    <property type="match status" value="1"/>
</dbReference>
<dbReference type="Pfam" id="PF02518">
    <property type="entry name" value="HATPase_c"/>
    <property type="match status" value="1"/>
</dbReference>
<feature type="modified residue" description="4-aspartylphosphate" evidence="6">
    <location>
        <position position="539"/>
    </location>
</feature>
<dbReference type="SMART" id="SM00065">
    <property type="entry name" value="GAF"/>
    <property type="match status" value="1"/>
</dbReference>